<feature type="signal peptide" evidence="2">
    <location>
        <begin position="1"/>
        <end position="20"/>
    </location>
</feature>
<proteinExistence type="predicted"/>
<organism evidence="5 6">
    <name type="scientific">Flavobacterium anhuiense</name>
    <dbReference type="NCBI Taxonomy" id="459526"/>
    <lineage>
        <taxon>Bacteria</taxon>
        <taxon>Pseudomonadati</taxon>
        <taxon>Bacteroidota</taxon>
        <taxon>Flavobacteriia</taxon>
        <taxon>Flavobacteriales</taxon>
        <taxon>Flavobacteriaceae</taxon>
        <taxon>Flavobacterium</taxon>
    </lineage>
</organism>
<dbReference type="AlphaFoldDB" id="A0A444VZ78"/>
<evidence type="ECO:0000259" key="4">
    <source>
        <dbReference type="Pfam" id="PF13570"/>
    </source>
</evidence>
<protein>
    <submittedName>
        <fullName evidence="5">Pyrrolo-quinoline quinone</fullName>
    </submittedName>
</protein>
<dbReference type="EMBL" id="JUIV01000006">
    <property type="protein sequence ID" value="RYJ38873.1"/>
    <property type="molecule type" value="Genomic_DNA"/>
</dbReference>
<evidence type="ECO:0000256" key="2">
    <source>
        <dbReference type="SAM" id="SignalP"/>
    </source>
</evidence>
<dbReference type="PANTHER" id="PTHR34512:SF30">
    <property type="entry name" value="OUTER MEMBRANE PROTEIN ASSEMBLY FACTOR BAMB"/>
    <property type="match status" value="1"/>
</dbReference>
<keyword evidence="1" id="KW-1133">Transmembrane helix</keyword>
<evidence type="ECO:0000313" key="6">
    <source>
        <dbReference type="Proteomes" id="UP000290433"/>
    </source>
</evidence>
<evidence type="ECO:0000256" key="1">
    <source>
        <dbReference type="SAM" id="Phobius"/>
    </source>
</evidence>
<feature type="chain" id="PRO_5019201109" evidence="2">
    <location>
        <begin position="21"/>
        <end position="488"/>
    </location>
</feature>
<keyword evidence="1" id="KW-0812">Transmembrane</keyword>
<reference evidence="5 6" key="1">
    <citation type="submission" date="2014-12" db="EMBL/GenBank/DDBJ databases">
        <title>Genome sequence of Flavobacterium anhuiense RCM74.</title>
        <authorList>
            <person name="Kim J.F."/>
            <person name="Song J.Y."/>
            <person name="Kwak M.-J."/>
            <person name="Lee S.-W."/>
        </authorList>
    </citation>
    <scope>NUCLEOTIDE SEQUENCE [LARGE SCALE GENOMIC DNA]</scope>
    <source>
        <strain evidence="5 6">RCM74</strain>
    </source>
</reference>
<evidence type="ECO:0000259" key="3">
    <source>
        <dbReference type="Pfam" id="PF13360"/>
    </source>
</evidence>
<sequence length="488" mass="54314">MKKKIFFFLILMSLAFIANASNSTSHKKKLTKPSMKPMYLIAVIGILFGISSLPVFGQQKKNTTVSVFQNRVFNGDKHMLLGDLKWAFKTSGKIFSSPIIYNGIVYIGSEDGNLYAINQKTGKTHWKFKTGGAVHSSPAVFKNTVYIGSFDGYYYALDIHTGHMKWKFKTGGEKWFDEIGFLSFKPVDKCMDDLWDFFLSSPVIKPDDKNPRIFFGSSDGNVYALNANTGELEWKFAAKGSIHCSPVLYKNTLYIGSWDANLYAVDTETGKMQWKFATGMQLGFKGIESSVAVANDMVYFGARDPFLFALNAKTGKLVWKYDAAYSWIISSPVVANDVLYVGTSDTFALLALDAKSGKELYKFKANGYVYSSPAIAGDTAYFGDFTGNFFAVNVQSSGKQWNCFSTDSRMLYASEILNNGFLDFSYAAKGADLSFYDVNKTVMDQFYKLGSIVSSPFISNNTVYFGSADGNCYAIGLKSRNNSYSKFK</sequence>
<dbReference type="Proteomes" id="UP000290433">
    <property type="component" value="Unassembled WGS sequence"/>
</dbReference>
<keyword evidence="1" id="KW-0472">Membrane</keyword>
<dbReference type="InterPro" id="IPR018391">
    <property type="entry name" value="PQQ_b-propeller_rpt"/>
</dbReference>
<feature type="transmembrane region" description="Helical" evidence="1">
    <location>
        <begin position="36"/>
        <end position="56"/>
    </location>
</feature>
<dbReference type="Gene3D" id="2.130.10.10">
    <property type="entry name" value="YVTN repeat-like/Quinoprotein amine dehydrogenase"/>
    <property type="match status" value="2"/>
</dbReference>
<dbReference type="Pfam" id="PF13570">
    <property type="entry name" value="Beta-prop_ACSF4"/>
    <property type="match status" value="1"/>
</dbReference>
<keyword evidence="2" id="KW-0732">Signal</keyword>
<name>A0A444VZ78_9FLAO</name>
<dbReference type="InterPro" id="IPR011047">
    <property type="entry name" value="Quinoprotein_ADH-like_sf"/>
</dbReference>
<dbReference type="InterPro" id="IPR015943">
    <property type="entry name" value="WD40/YVTN_repeat-like_dom_sf"/>
</dbReference>
<accession>A0A444VZ78</accession>
<dbReference type="Pfam" id="PF13360">
    <property type="entry name" value="PQQ_2"/>
    <property type="match status" value="1"/>
</dbReference>
<dbReference type="PANTHER" id="PTHR34512">
    <property type="entry name" value="CELL SURFACE PROTEIN"/>
    <property type="match status" value="1"/>
</dbReference>
<dbReference type="InterPro" id="IPR002372">
    <property type="entry name" value="PQQ_rpt_dom"/>
</dbReference>
<feature type="domain" description="Pyrrolo-quinoline quinone repeat" evidence="3">
    <location>
        <begin position="86"/>
        <end position="173"/>
    </location>
</feature>
<comment type="caution">
    <text evidence="5">The sequence shown here is derived from an EMBL/GenBank/DDBJ whole genome shotgun (WGS) entry which is preliminary data.</text>
</comment>
<feature type="domain" description="Pyrrolo-quinoline quinone repeat" evidence="4">
    <location>
        <begin position="208"/>
        <end position="475"/>
    </location>
</feature>
<evidence type="ECO:0000313" key="5">
    <source>
        <dbReference type="EMBL" id="RYJ38873.1"/>
    </source>
</evidence>
<dbReference type="SMART" id="SM00564">
    <property type="entry name" value="PQQ"/>
    <property type="match status" value="7"/>
</dbReference>
<dbReference type="RefSeq" id="WP_242502531.1">
    <property type="nucleotide sequence ID" value="NZ_JUIV01000006.1"/>
</dbReference>
<dbReference type="SUPFAM" id="SSF50998">
    <property type="entry name" value="Quinoprotein alcohol dehydrogenase-like"/>
    <property type="match status" value="2"/>
</dbReference>
<gene>
    <name evidence="5" type="ORF">NU08_2098</name>
</gene>